<evidence type="ECO:0000313" key="8">
    <source>
        <dbReference type="EMBL" id="CAH1715675.1"/>
    </source>
</evidence>
<dbReference type="SMART" id="SM00020">
    <property type="entry name" value="Tryp_SPc"/>
    <property type="match status" value="1"/>
</dbReference>
<dbReference type="InterPro" id="IPR001254">
    <property type="entry name" value="Trypsin_dom"/>
</dbReference>
<keyword evidence="2" id="KW-0325">Glycoprotein</keyword>
<feature type="domain" description="Peptidase S1" evidence="6">
    <location>
        <begin position="499"/>
        <end position="755"/>
    </location>
</feature>
<keyword evidence="4" id="KW-0768">Sushi</keyword>
<comment type="caution">
    <text evidence="4">Lacks conserved residue(s) required for the propagation of feature annotation.</text>
</comment>
<dbReference type="InterPro" id="IPR002172">
    <property type="entry name" value="LDrepeatLR_classA_rpt"/>
</dbReference>
<dbReference type="InterPro" id="IPR023415">
    <property type="entry name" value="LDLR_class-A_CS"/>
</dbReference>
<evidence type="ECO:0000256" key="3">
    <source>
        <dbReference type="PROSITE-ProRule" id="PRU00124"/>
    </source>
</evidence>
<dbReference type="SMART" id="SM00192">
    <property type="entry name" value="LDLa"/>
    <property type="match status" value="4"/>
</dbReference>
<feature type="domain" description="Sushi" evidence="7">
    <location>
        <begin position="343"/>
        <end position="415"/>
    </location>
</feature>
<dbReference type="GO" id="GO:0006508">
    <property type="term" value="P:proteolysis"/>
    <property type="evidence" value="ECO:0007669"/>
    <property type="project" value="InterPro"/>
</dbReference>
<dbReference type="PRINTS" id="PR00261">
    <property type="entry name" value="LDLRECEPTOR"/>
</dbReference>
<feature type="disulfide bond" evidence="3">
    <location>
        <begin position="195"/>
        <end position="213"/>
    </location>
</feature>
<dbReference type="Proteomes" id="UP001154329">
    <property type="component" value="Chromosome 1"/>
</dbReference>
<sequence>MNATRSWLTLCLCFALGTTGSGVLCNTLFKKRQTGPCSKDNMFSCTNGQCIDLLSICDGLADCSDKSDETQSLCAPLNVTCPSSMFRCNYGACISKKAKCNGKNDCIDGSDENLPECETLVLKMFSNLSQTQLTRVTRQSTSRCEETVEYSCKSGECIDIISICDGISDCNDKSDETSELCKSKVVVCPKNMFKCKYGACISKHKKCDGSQDCIDGSDEDCGSIEDHKTTTSSTPIEGTGAITRTCVIPNIEGTVYSLFRYGHDIILSPGTYIDMNTIIEENCNEGYYKTYPKRIKICNYDGNLIPDQDKLCSNVFVETTSRPSIPSTTLQPSKPPTQAKNRRTCVIPNTEGTVYSLIQIESDLEPVLSPGTNVDPNTAVEENCEESYYKTSSNRIMICLGNGNWIPDQDKLCLKKCPPMISDSLDLDCVFNGKRENCSNPSVPGTILTPKCKVTHTVPNGQIETPIKLRCQQDGNWSDRLYTCIPYCGRPYSPIEPLILEGVIVDYGSAPWHVAVYRKNNKNSFDLICGGSLIAPNLVVSAAHCFWYKELTNRIIINNGTYKIAVGKYKRDIAIKDNAFTQIVDVGSIYLKEDYYDVSGYLAEDLAILVLPIKITMSNVVSPVCVDWSKKYSISNGSFGQVVGWGQTEKMEESSVLLKADLPYIDRKTCRNMYERTQSSFIHFKHFITSDKFCAGNKTGQGVHRGDSGGGLTFEHNSLHFLTGVVSLKDASKNESFALFTDVSSHVDWIYGIYNNYTFASDRTFTTVA</sequence>
<dbReference type="FunFam" id="4.10.400.10:FF:000065">
    <property type="entry name" value="Transmembrane protease serine 7"/>
    <property type="match status" value="2"/>
</dbReference>
<dbReference type="InterPro" id="IPR000436">
    <property type="entry name" value="Sushi_SCR_CCP_dom"/>
</dbReference>
<feature type="disulfide bond" evidence="3">
    <location>
        <begin position="88"/>
        <end position="106"/>
    </location>
</feature>
<dbReference type="PROSITE" id="PS00134">
    <property type="entry name" value="TRYPSIN_HIS"/>
    <property type="match status" value="1"/>
</dbReference>
<dbReference type="Gene3D" id="2.40.10.10">
    <property type="entry name" value="Trypsin-like serine proteases"/>
    <property type="match status" value="2"/>
</dbReference>
<evidence type="ECO:0000259" key="6">
    <source>
        <dbReference type="PROSITE" id="PS50240"/>
    </source>
</evidence>
<dbReference type="InterPro" id="IPR043504">
    <property type="entry name" value="Peptidase_S1_PA_chymotrypsin"/>
</dbReference>
<keyword evidence="5" id="KW-0732">Signal</keyword>
<feature type="signal peptide" evidence="5">
    <location>
        <begin position="1"/>
        <end position="22"/>
    </location>
</feature>
<evidence type="ECO:0000256" key="4">
    <source>
        <dbReference type="PROSITE-ProRule" id="PRU00302"/>
    </source>
</evidence>
<dbReference type="InterPro" id="IPR009003">
    <property type="entry name" value="Peptidase_S1_PA"/>
</dbReference>
<organism evidence="8 9">
    <name type="scientific">Aphis gossypii</name>
    <name type="common">Cotton aphid</name>
    <dbReference type="NCBI Taxonomy" id="80765"/>
    <lineage>
        <taxon>Eukaryota</taxon>
        <taxon>Metazoa</taxon>
        <taxon>Ecdysozoa</taxon>
        <taxon>Arthropoda</taxon>
        <taxon>Hexapoda</taxon>
        <taxon>Insecta</taxon>
        <taxon>Pterygota</taxon>
        <taxon>Neoptera</taxon>
        <taxon>Paraneoptera</taxon>
        <taxon>Hemiptera</taxon>
        <taxon>Sternorrhyncha</taxon>
        <taxon>Aphidomorpha</taxon>
        <taxon>Aphidoidea</taxon>
        <taxon>Aphididae</taxon>
        <taxon>Aphidini</taxon>
        <taxon>Aphis</taxon>
        <taxon>Aphis</taxon>
    </lineage>
</organism>
<dbReference type="PANTHER" id="PTHR24252:SF7">
    <property type="entry name" value="HYALIN"/>
    <property type="match status" value="1"/>
</dbReference>
<feature type="chain" id="PRO_5040323973" evidence="5">
    <location>
        <begin position="23"/>
        <end position="769"/>
    </location>
</feature>
<reference evidence="8" key="1">
    <citation type="submission" date="2022-02" db="EMBL/GenBank/DDBJ databases">
        <authorList>
            <person name="King R."/>
        </authorList>
    </citation>
    <scope>NUCLEOTIDE SEQUENCE</scope>
</reference>
<feature type="disulfide bond" evidence="3">
    <location>
        <begin position="45"/>
        <end position="63"/>
    </location>
</feature>
<dbReference type="CDD" id="cd00190">
    <property type="entry name" value="Tryp_SPc"/>
    <property type="match status" value="1"/>
</dbReference>
<dbReference type="Pfam" id="PF00057">
    <property type="entry name" value="Ldl_recept_a"/>
    <property type="match status" value="4"/>
</dbReference>
<accession>A0A9P0ITW3</accession>
<dbReference type="Gene3D" id="4.10.400.10">
    <property type="entry name" value="Low-density Lipoprotein Receptor"/>
    <property type="match status" value="4"/>
</dbReference>
<proteinExistence type="predicted"/>
<evidence type="ECO:0000256" key="2">
    <source>
        <dbReference type="ARBA" id="ARBA00023180"/>
    </source>
</evidence>
<evidence type="ECO:0000256" key="1">
    <source>
        <dbReference type="ARBA" id="ARBA00023157"/>
    </source>
</evidence>
<keyword evidence="1 3" id="KW-1015">Disulfide bond</keyword>
<dbReference type="Pfam" id="PF00089">
    <property type="entry name" value="Trypsin"/>
    <property type="match status" value="1"/>
</dbReference>
<evidence type="ECO:0000313" key="9">
    <source>
        <dbReference type="Proteomes" id="UP001154329"/>
    </source>
</evidence>
<reference evidence="8" key="2">
    <citation type="submission" date="2022-10" db="EMBL/GenBank/DDBJ databases">
        <authorList>
            <consortium name="ENA_rothamsted_submissions"/>
            <consortium name="culmorum"/>
            <person name="King R."/>
        </authorList>
    </citation>
    <scope>NUCLEOTIDE SEQUENCE</scope>
</reference>
<dbReference type="InterPro" id="IPR036055">
    <property type="entry name" value="LDL_receptor-like_sf"/>
</dbReference>
<feature type="disulfide bond" evidence="3">
    <location>
        <begin position="81"/>
        <end position="93"/>
    </location>
</feature>
<evidence type="ECO:0000259" key="7">
    <source>
        <dbReference type="PROSITE" id="PS50923"/>
    </source>
</evidence>
<feature type="disulfide bond" evidence="3">
    <location>
        <begin position="152"/>
        <end position="170"/>
    </location>
</feature>
<keyword evidence="9" id="KW-1185">Reference proteome</keyword>
<dbReference type="PROSITE" id="PS50923">
    <property type="entry name" value="SUSHI"/>
    <property type="match status" value="1"/>
</dbReference>
<name>A0A9P0ITW3_APHGO</name>
<gene>
    <name evidence="8" type="ORF">APHIGO_LOCUS3263</name>
</gene>
<dbReference type="SUPFAM" id="SSF57424">
    <property type="entry name" value="LDL receptor-like module"/>
    <property type="match status" value="4"/>
</dbReference>
<protein>
    <submittedName>
        <fullName evidence="8">Uncharacterized protein</fullName>
    </submittedName>
</protein>
<feature type="disulfide bond" evidence="3">
    <location>
        <begin position="188"/>
        <end position="200"/>
    </location>
</feature>
<dbReference type="PROSITE" id="PS50240">
    <property type="entry name" value="TRYPSIN_DOM"/>
    <property type="match status" value="1"/>
</dbReference>
<dbReference type="GO" id="GO:0004252">
    <property type="term" value="F:serine-type endopeptidase activity"/>
    <property type="evidence" value="ECO:0007669"/>
    <property type="project" value="InterPro"/>
</dbReference>
<dbReference type="SUPFAM" id="SSF50494">
    <property type="entry name" value="Trypsin-like serine proteases"/>
    <property type="match status" value="1"/>
</dbReference>
<dbReference type="PROSITE" id="PS50068">
    <property type="entry name" value="LDLRA_2"/>
    <property type="match status" value="4"/>
</dbReference>
<dbReference type="PANTHER" id="PTHR24252">
    <property type="entry name" value="ACROSIN-RELATED"/>
    <property type="match status" value="1"/>
</dbReference>
<dbReference type="AlphaFoldDB" id="A0A9P0ITW3"/>
<evidence type="ECO:0000256" key="5">
    <source>
        <dbReference type="SAM" id="SignalP"/>
    </source>
</evidence>
<dbReference type="PROSITE" id="PS01209">
    <property type="entry name" value="LDLRA_1"/>
    <property type="match status" value="2"/>
</dbReference>
<dbReference type="EMBL" id="OU899034">
    <property type="protein sequence ID" value="CAH1715675.1"/>
    <property type="molecule type" value="Genomic_DNA"/>
</dbReference>
<dbReference type="InterPro" id="IPR018114">
    <property type="entry name" value="TRYPSIN_HIS"/>
</dbReference>
<dbReference type="CDD" id="cd00112">
    <property type="entry name" value="LDLa"/>
    <property type="match status" value="4"/>
</dbReference>